<dbReference type="EMBL" id="WIUZ02000008">
    <property type="protein sequence ID" value="KAF9784530.1"/>
    <property type="molecule type" value="Genomic_DNA"/>
</dbReference>
<dbReference type="Pfam" id="PF17168">
    <property type="entry name" value="DUF5127"/>
    <property type="match status" value="1"/>
</dbReference>
<feature type="domain" description="Glutaminase A N-terminal" evidence="4">
    <location>
        <begin position="103"/>
        <end position="333"/>
    </location>
</feature>
<dbReference type="InterPro" id="IPR032514">
    <property type="entry name" value="GtaA_central"/>
</dbReference>
<evidence type="ECO:0000256" key="1">
    <source>
        <dbReference type="SAM" id="Phobius"/>
    </source>
</evidence>
<sequence length="673" mass="74064">MLLPSSCLQLLFVASSALAQNWTANPFIPPALPLAVKTPYLQTWVQRAGVNSSLNYGWQSYRDGSKIAWVGFLRVDIDQFFVWMGDPLGKNAAVQKDMTLTPTRTIITMTCGSVDLTATFLNPIEADLVNQSIPFSYLAVEVASNDGDPHKEQLYTEIDGEWLAQSDQLIQWETTTGDTVTHQYWLQNQTEFGEVNGRLRYGSVFHSTKQVSGVTYQVAYADSGPWPAFQSSGILNNTVDNSFRAIQDSWPVFGFAHDLGTVVTAKTAPTVYAVGYVRDPLVQLSNIPNVNRLRSPYYLTRYSSIPDMVTTFLDDYPNALARAVNFDNKLASDSLAITPQDSDYANILALSVRQTFANIKLTSHCQVDGFVNAVDKIYSAWPAFLYTNPAVGGYLLEPLLAYQAANPIQGGYAIHDIGDSMYPNVTVSSNEAYPVEACGHQLIMALSYTQKSSDDSLITKYQSLCGQFGTYLAENCLYMSSQASPPPFWEQWQNVALSSDKSHYTLSYKDDPSWTLLYNLYADRLLGFNMFPPSVHNTQTKWYATKLDQFGIRLDSRSSDAKTDWQLWTAATVTNLSARTTMISLVEKYVSSRINIGPFPDRYNSENGQAAAFLDRTVVGGHFTLLLVPDVLQGGTNGSGGNNGGNNGGAATGGLPGLPVAFALFVTLIYTLS</sequence>
<reference evidence="5" key="2">
    <citation type="submission" date="2020-11" db="EMBL/GenBank/DDBJ databases">
        <authorList>
            <consortium name="DOE Joint Genome Institute"/>
            <person name="Kuo A."/>
            <person name="Miyauchi S."/>
            <person name="Kiss E."/>
            <person name="Drula E."/>
            <person name="Kohler A."/>
            <person name="Sanchez-Garcia M."/>
            <person name="Andreopoulos B."/>
            <person name="Barry K.W."/>
            <person name="Bonito G."/>
            <person name="Buee M."/>
            <person name="Carver A."/>
            <person name="Chen C."/>
            <person name="Cichocki N."/>
            <person name="Clum A."/>
            <person name="Culley D."/>
            <person name="Crous P.W."/>
            <person name="Fauchery L."/>
            <person name="Girlanda M."/>
            <person name="Hayes R."/>
            <person name="Keri Z."/>
            <person name="Labutti K."/>
            <person name="Lipzen A."/>
            <person name="Lombard V."/>
            <person name="Magnuson J."/>
            <person name="Maillard F."/>
            <person name="Morin E."/>
            <person name="Murat C."/>
            <person name="Nolan M."/>
            <person name="Ohm R."/>
            <person name="Pangilinan J."/>
            <person name="Pereira M."/>
            <person name="Perotto S."/>
            <person name="Peter M."/>
            <person name="Riley R."/>
            <person name="Sitrit Y."/>
            <person name="Stielow B."/>
            <person name="Szollosi G."/>
            <person name="Zifcakova L."/>
            <person name="Stursova M."/>
            <person name="Spatafora J.W."/>
            <person name="Tedersoo L."/>
            <person name="Vaario L.-M."/>
            <person name="Yamada A."/>
            <person name="Yan M."/>
            <person name="Wang P."/>
            <person name="Xu J."/>
            <person name="Bruns T."/>
            <person name="Baldrian P."/>
            <person name="Vilgalys R."/>
            <person name="Henrissat B."/>
            <person name="Grigoriev I.V."/>
            <person name="Hibbett D."/>
            <person name="Nagy L.G."/>
            <person name="Martin F.M."/>
        </authorList>
    </citation>
    <scope>NUCLEOTIDE SEQUENCE</scope>
    <source>
        <strain evidence="5">UH-Tt-Lm1</strain>
    </source>
</reference>
<feature type="domain" description="Glutaminase A central" evidence="3">
    <location>
        <begin position="488"/>
        <end position="626"/>
    </location>
</feature>
<proteinExistence type="predicted"/>
<keyword evidence="1" id="KW-1133">Transmembrane helix</keyword>
<feature type="domain" description="Glutaminase A central" evidence="3">
    <location>
        <begin position="342"/>
        <end position="484"/>
    </location>
</feature>
<evidence type="ECO:0000313" key="6">
    <source>
        <dbReference type="Proteomes" id="UP000736335"/>
    </source>
</evidence>
<evidence type="ECO:0008006" key="7">
    <source>
        <dbReference type="Google" id="ProtNLM"/>
    </source>
</evidence>
<keyword evidence="1" id="KW-0812">Transmembrane</keyword>
<accession>A0A9P6HEI4</accession>
<keyword evidence="6" id="KW-1185">Reference proteome</keyword>
<dbReference type="InterPro" id="IPR033433">
    <property type="entry name" value="GtaA_N"/>
</dbReference>
<evidence type="ECO:0000256" key="2">
    <source>
        <dbReference type="SAM" id="SignalP"/>
    </source>
</evidence>
<evidence type="ECO:0000259" key="4">
    <source>
        <dbReference type="Pfam" id="PF17168"/>
    </source>
</evidence>
<dbReference type="Proteomes" id="UP000736335">
    <property type="component" value="Unassembled WGS sequence"/>
</dbReference>
<dbReference type="InterPro" id="IPR052743">
    <property type="entry name" value="Glutaminase_GtaA"/>
</dbReference>
<evidence type="ECO:0000313" key="5">
    <source>
        <dbReference type="EMBL" id="KAF9784530.1"/>
    </source>
</evidence>
<gene>
    <name evidence="5" type="ORF">BJ322DRAFT_1109249</name>
</gene>
<dbReference type="PANTHER" id="PTHR31987">
    <property type="entry name" value="GLUTAMINASE A-RELATED"/>
    <property type="match status" value="1"/>
</dbReference>
<comment type="caution">
    <text evidence="5">The sequence shown here is derived from an EMBL/GenBank/DDBJ whole genome shotgun (WGS) entry which is preliminary data.</text>
</comment>
<dbReference type="PANTHER" id="PTHR31987:SF14">
    <property type="entry name" value="PUTATIVE (AFU_ORTHOLOGUE AFUA_6G09910)-RELATED"/>
    <property type="match status" value="1"/>
</dbReference>
<organism evidence="5 6">
    <name type="scientific">Thelephora terrestris</name>
    <dbReference type="NCBI Taxonomy" id="56493"/>
    <lineage>
        <taxon>Eukaryota</taxon>
        <taxon>Fungi</taxon>
        <taxon>Dikarya</taxon>
        <taxon>Basidiomycota</taxon>
        <taxon>Agaricomycotina</taxon>
        <taxon>Agaricomycetes</taxon>
        <taxon>Thelephorales</taxon>
        <taxon>Thelephoraceae</taxon>
        <taxon>Thelephora</taxon>
    </lineage>
</organism>
<keyword evidence="1" id="KW-0472">Membrane</keyword>
<dbReference type="AlphaFoldDB" id="A0A9P6HEI4"/>
<feature type="signal peptide" evidence="2">
    <location>
        <begin position="1"/>
        <end position="19"/>
    </location>
</feature>
<evidence type="ECO:0000259" key="3">
    <source>
        <dbReference type="Pfam" id="PF16335"/>
    </source>
</evidence>
<reference evidence="5" key="1">
    <citation type="journal article" date="2020" name="Nat. Commun.">
        <title>Large-scale genome sequencing of mycorrhizal fungi provides insights into the early evolution of symbiotic traits.</title>
        <authorList>
            <person name="Miyauchi S."/>
            <person name="Kiss E."/>
            <person name="Kuo A."/>
            <person name="Drula E."/>
            <person name="Kohler A."/>
            <person name="Sanchez-Garcia M."/>
            <person name="Morin E."/>
            <person name="Andreopoulos B."/>
            <person name="Barry K.W."/>
            <person name="Bonito G."/>
            <person name="Buee M."/>
            <person name="Carver A."/>
            <person name="Chen C."/>
            <person name="Cichocki N."/>
            <person name="Clum A."/>
            <person name="Culley D."/>
            <person name="Crous P.W."/>
            <person name="Fauchery L."/>
            <person name="Girlanda M."/>
            <person name="Hayes R.D."/>
            <person name="Keri Z."/>
            <person name="LaButti K."/>
            <person name="Lipzen A."/>
            <person name="Lombard V."/>
            <person name="Magnuson J."/>
            <person name="Maillard F."/>
            <person name="Murat C."/>
            <person name="Nolan M."/>
            <person name="Ohm R.A."/>
            <person name="Pangilinan J."/>
            <person name="Pereira M.F."/>
            <person name="Perotto S."/>
            <person name="Peter M."/>
            <person name="Pfister S."/>
            <person name="Riley R."/>
            <person name="Sitrit Y."/>
            <person name="Stielow J.B."/>
            <person name="Szollosi G."/>
            <person name="Zifcakova L."/>
            <person name="Stursova M."/>
            <person name="Spatafora J.W."/>
            <person name="Tedersoo L."/>
            <person name="Vaario L.M."/>
            <person name="Yamada A."/>
            <person name="Yan M."/>
            <person name="Wang P."/>
            <person name="Xu J."/>
            <person name="Bruns T."/>
            <person name="Baldrian P."/>
            <person name="Vilgalys R."/>
            <person name="Dunand C."/>
            <person name="Henrissat B."/>
            <person name="Grigoriev I.V."/>
            <person name="Hibbett D."/>
            <person name="Nagy L.G."/>
            <person name="Martin F.M."/>
        </authorList>
    </citation>
    <scope>NUCLEOTIDE SEQUENCE</scope>
    <source>
        <strain evidence="5">UH-Tt-Lm1</strain>
    </source>
</reference>
<dbReference type="Pfam" id="PF16335">
    <property type="entry name" value="GtaA_6_Hairpin"/>
    <property type="match status" value="2"/>
</dbReference>
<protein>
    <recommendedName>
        <fullName evidence="7">Glutaminase</fullName>
    </recommendedName>
</protein>
<keyword evidence="2" id="KW-0732">Signal</keyword>
<dbReference type="OrthoDB" id="3918848at2759"/>
<feature type="chain" id="PRO_5040248707" description="Glutaminase" evidence="2">
    <location>
        <begin position="20"/>
        <end position="673"/>
    </location>
</feature>
<name>A0A9P6HEI4_9AGAM</name>
<feature type="transmembrane region" description="Helical" evidence="1">
    <location>
        <begin position="653"/>
        <end position="672"/>
    </location>
</feature>